<protein>
    <submittedName>
        <fullName evidence="2">Uncharacterized protein</fullName>
    </submittedName>
</protein>
<organism evidence="2 3">
    <name type="scientific">Clydaea vesicula</name>
    <dbReference type="NCBI Taxonomy" id="447962"/>
    <lineage>
        <taxon>Eukaryota</taxon>
        <taxon>Fungi</taxon>
        <taxon>Fungi incertae sedis</taxon>
        <taxon>Chytridiomycota</taxon>
        <taxon>Chytridiomycota incertae sedis</taxon>
        <taxon>Chytridiomycetes</taxon>
        <taxon>Lobulomycetales</taxon>
        <taxon>Lobulomycetaceae</taxon>
        <taxon>Clydaea</taxon>
    </lineage>
</organism>
<dbReference type="PROSITE" id="PS00018">
    <property type="entry name" value="EF_HAND_1"/>
    <property type="match status" value="1"/>
</dbReference>
<evidence type="ECO:0000256" key="1">
    <source>
        <dbReference type="SAM" id="MobiDB-lite"/>
    </source>
</evidence>
<evidence type="ECO:0000313" key="3">
    <source>
        <dbReference type="Proteomes" id="UP001211065"/>
    </source>
</evidence>
<sequence>MKEGRIFRGDYKSSLETLDTHIVLISIWECLVTENSKITLFETMYLNDEILFELLSLVGYKDCRHYDKDLLNQVTKDLKDHFKKLNIDQNTLQEFVEASSSSSSKEKKGKSRKMKVHEKRKLSTADSSKINSSNTNVLGNNDVSTILKREEAAFEGYKVSHKDSTSRKLKNSTFFELDTKKHVNEVYEQELRSSKSTASNSLKISDDLRRDFDMTKKNLNEIIDLNDLYKKIEKQKKNGYDINKNVKKDDVYVGSSASDVNGDKFIEDNELNSILYVADDEKEEIESEIDYHSGDMLCRDNGNDLSTFTSSTSTNLLTEISDDDVDVAELNEEDSYLSSSSRESFKPKNNSSLNSLSKTSTECPFHTNQFASVIKCSNNPTNKRKKIDPVTRYHKFNNVWKNDNFLKRNEDMQQKFCKIKNLSFHSGGGSSKYLSGKGNFKPAFGFQKGENGPKLPRHNYSSMRIDYVVPTSKLRKDLVWETRNRMAKVLI</sequence>
<accession>A0AAD5XUU9</accession>
<dbReference type="AlphaFoldDB" id="A0AAD5XUU9"/>
<feature type="compositionally biased region" description="Basic residues" evidence="1">
    <location>
        <begin position="107"/>
        <end position="122"/>
    </location>
</feature>
<feature type="compositionally biased region" description="Polar residues" evidence="1">
    <location>
        <begin position="124"/>
        <end position="134"/>
    </location>
</feature>
<reference evidence="2" key="1">
    <citation type="submission" date="2020-05" db="EMBL/GenBank/DDBJ databases">
        <title>Phylogenomic resolution of chytrid fungi.</title>
        <authorList>
            <person name="Stajich J.E."/>
            <person name="Amses K."/>
            <person name="Simmons R."/>
            <person name="Seto K."/>
            <person name="Myers J."/>
            <person name="Bonds A."/>
            <person name="Quandt C.A."/>
            <person name="Barry K."/>
            <person name="Liu P."/>
            <person name="Grigoriev I."/>
            <person name="Longcore J.E."/>
            <person name="James T.Y."/>
        </authorList>
    </citation>
    <scope>NUCLEOTIDE SEQUENCE</scope>
    <source>
        <strain evidence="2">JEL0476</strain>
    </source>
</reference>
<evidence type="ECO:0000313" key="2">
    <source>
        <dbReference type="EMBL" id="KAJ3217182.1"/>
    </source>
</evidence>
<proteinExistence type="predicted"/>
<dbReference type="EMBL" id="JADGJW010000439">
    <property type="protein sequence ID" value="KAJ3217182.1"/>
    <property type="molecule type" value="Genomic_DNA"/>
</dbReference>
<gene>
    <name evidence="2" type="ORF">HK099_005556</name>
</gene>
<feature type="region of interest" description="Disordered" evidence="1">
    <location>
        <begin position="98"/>
        <end position="134"/>
    </location>
</feature>
<dbReference type="Proteomes" id="UP001211065">
    <property type="component" value="Unassembled WGS sequence"/>
</dbReference>
<dbReference type="InterPro" id="IPR018247">
    <property type="entry name" value="EF_Hand_1_Ca_BS"/>
</dbReference>
<name>A0AAD5XUU9_9FUNG</name>
<keyword evidence="3" id="KW-1185">Reference proteome</keyword>
<comment type="caution">
    <text evidence="2">The sequence shown here is derived from an EMBL/GenBank/DDBJ whole genome shotgun (WGS) entry which is preliminary data.</text>
</comment>